<keyword evidence="1 5" id="KW-0175">Coiled coil</keyword>
<comment type="caution">
    <text evidence="6">The sequence shown here is derived from an EMBL/GenBank/DDBJ whole genome shotgun (WGS) entry which is preliminary data.</text>
</comment>
<keyword evidence="2" id="KW-0539">Nucleus</keyword>
<proteinExistence type="inferred from homology"/>
<evidence type="ECO:0000256" key="1">
    <source>
        <dbReference type="ARBA" id="ARBA00023054"/>
    </source>
</evidence>
<feature type="coiled-coil region" evidence="5">
    <location>
        <begin position="84"/>
        <end position="196"/>
    </location>
</feature>
<accession>A0A2U1MH60</accession>
<keyword evidence="7" id="KW-1185">Reference proteome</keyword>
<evidence type="ECO:0000256" key="3">
    <source>
        <dbReference type="ARBA" id="ARBA00024186"/>
    </source>
</evidence>
<comment type="subcellular location">
    <subcellularLocation>
        <location evidence="3">Nucleus lamina</location>
    </subcellularLocation>
</comment>
<name>A0A2U1MH60_ARTAN</name>
<gene>
    <name evidence="6" type="ORF">CTI12_AA358400</name>
</gene>
<organism evidence="6 7">
    <name type="scientific">Artemisia annua</name>
    <name type="common">Sweet wormwood</name>
    <dbReference type="NCBI Taxonomy" id="35608"/>
    <lineage>
        <taxon>Eukaryota</taxon>
        <taxon>Viridiplantae</taxon>
        <taxon>Streptophyta</taxon>
        <taxon>Embryophyta</taxon>
        <taxon>Tracheophyta</taxon>
        <taxon>Spermatophyta</taxon>
        <taxon>Magnoliopsida</taxon>
        <taxon>eudicotyledons</taxon>
        <taxon>Gunneridae</taxon>
        <taxon>Pentapetalae</taxon>
        <taxon>asterids</taxon>
        <taxon>campanulids</taxon>
        <taxon>Asterales</taxon>
        <taxon>Asteraceae</taxon>
        <taxon>Asteroideae</taxon>
        <taxon>Anthemideae</taxon>
        <taxon>Artemisiinae</taxon>
        <taxon>Artemisia</taxon>
    </lineage>
</organism>
<comment type="similarity">
    <text evidence="4">Belongs to the CRWN family.</text>
</comment>
<dbReference type="InterPro" id="IPR040418">
    <property type="entry name" value="CRWN"/>
</dbReference>
<dbReference type="OrthoDB" id="673795at2759"/>
<protein>
    <submittedName>
        <fullName evidence="6">Uncharacterized protein</fullName>
    </submittedName>
</protein>
<dbReference type="STRING" id="35608.A0A2U1MH60"/>
<evidence type="ECO:0000313" key="7">
    <source>
        <dbReference type="Proteomes" id="UP000245207"/>
    </source>
</evidence>
<evidence type="ECO:0000256" key="5">
    <source>
        <dbReference type="SAM" id="Coils"/>
    </source>
</evidence>
<reference evidence="6 7" key="1">
    <citation type="journal article" date="2018" name="Mol. Plant">
        <title>The genome of Artemisia annua provides insight into the evolution of Asteraceae family and artemisinin biosynthesis.</title>
        <authorList>
            <person name="Shen Q."/>
            <person name="Zhang L."/>
            <person name="Liao Z."/>
            <person name="Wang S."/>
            <person name="Yan T."/>
            <person name="Shi P."/>
            <person name="Liu M."/>
            <person name="Fu X."/>
            <person name="Pan Q."/>
            <person name="Wang Y."/>
            <person name="Lv Z."/>
            <person name="Lu X."/>
            <person name="Zhang F."/>
            <person name="Jiang W."/>
            <person name="Ma Y."/>
            <person name="Chen M."/>
            <person name="Hao X."/>
            <person name="Li L."/>
            <person name="Tang Y."/>
            <person name="Lv G."/>
            <person name="Zhou Y."/>
            <person name="Sun X."/>
            <person name="Brodelius P.E."/>
            <person name="Rose J.K.C."/>
            <person name="Tang K."/>
        </authorList>
    </citation>
    <scope>NUCLEOTIDE SEQUENCE [LARGE SCALE GENOMIC DNA]</scope>
    <source>
        <strain evidence="7">cv. Huhao1</strain>
        <tissue evidence="6">Leaf</tissue>
    </source>
</reference>
<dbReference type="EMBL" id="PKPP01005326">
    <property type="protein sequence ID" value="PWA60552.1"/>
    <property type="molecule type" value="Genomic_DNA"/>
</dbReference>
<evidence type="ECO:0000256" key="4">
    <source>
        <dbReference type="ARBA" id="ARBA00024208"/>
    </source>
</evidence>
<evidence type="ECO:0000313" key="6">
    <source>
        <dbReference type="EMBL" id="PWA60552.1"/>
    </source>
</evidence>
<dbReference type="PANTHER" id="PTHR31908:SF9">
    <property type="entry name" value="PROTEIN CROWDED NUCLEI 3"/>
    <property type="match status" value="1"/>
</dbReference>
<dbReference type="PANTHER" id="PTHR31908">
    <property type="entry name" value="PROTEIN CROWDED NUCLEI 4"/>
    <property type="match status" value="1"/>
</dbReference>
<dbReference type="Proteomes" id="UP000245207">
    <property type="component" value="Unassembled WGS sequence"/>
</dbReference>
<dbReference type="AlphaFoldDB" id="A0A2U1MH60"/>
<dbReference type="GO" id="GO:0005652">
    <property type="term" value="C:nuclear lamina"/>
    <property type="evidence" value="ECO:0007669"/>
    <property type="project" value="UniProtKB-SubCell"/>
</dbReference>
<dbReference type="GO" id="GO:0006997">
    <property type="term" value="P:nucleus organization"/>
    <property type="evidence" value="ECO:0007669"/>
    <property type="project" value="InterPro"/>
</dbReference>
<sequence length="229" mass="26449">MEAHVKLGKYLMIRIKIQVVFIRKINFGKSNADLVNGSSRMMEYLLLCPCLQFVTIVLRILAQQSSHLKIFHYQYNMGLLLIENKELTANTEKLREALSETQEIVKREEAAHFMAISEVEKLADNLRKALDFEKRCRADLEKALREIDEENKQVQVRSETKLADANNIVARIDDKCREVEEKMLQADAKLTEANRKVWNWKGKCRSWSTMKACCRVNANPLLQGTVCST</sequence>
<evidence type="ECO:0000256" key="2">
    <source>
        <dbReference type="ARBA" id="ARBA00023242"/>
    </source>
</evidence>